<dbReference type="EMBL" id="FLUO01000001">
    <property type="protein sequence ID" value="SBW09336.1"/>
    <property type="molecule type" value="Genomic_DNA"/>
</dbReference>
<dbReference type="PROSITE" id="PS51257">
    <property type="entry name" value="PROKAR_LIPOPROTEIN"/>
    <property type="match status" value="1"/>
</dbReference>
<accession>A0A212KCD2</accession>
<organism evidence="1">
    <name type="scientific">uncultured Alphaproteobacteria bacterium</name>
    <dbReference type="NCBI Taxonomy" id="91750"/>
    <lineage>
        <taxon>Bacteria</taxon>
        <taxon>Pseudomonadati</taxon>
        <taxon>Pseudomonadota</taxon>
        <taxon>Alphaproteobacteria</taxon>
        <taxon>environmental samples</taxon>
    </lineage>
</organism>
<dbReference type="AlphaFoldDB" id="A0A212KCD2"/>
<sequence>MRFSTWAPAALLLLAACGDEVSGTYADEKHPNNTYTFDDGKVTIATPVGTKGTFDYTVEGDTIRIVLNANLGATMALKRRDDGSLADPIGSRLVKR</sequence>
<reference evidence="1" key="1">
    <citation type="submission" date="2016-04" db="EMBL/GenBank/DDBJ databases">
        <authorList>
            <person name="Evans L.H."/>
            <person name="Alamgir A."/>
            <person name="Owens N."/>
            <person name="Weber N.D."/>
            <person name="Virtaneva K."/>
            <person name="Barbian K."/>
            <person name="Babar A."/>
            <person name="Rosenke K."/>
        </authorList>
    </citation>
    <scope>NUCLEOTIDE SEQUENCE</scope>
    <source>
        <strain evidence="1">86</strain>
    </source>
</reference>
<name>A0A212KCD2_9PROT</name>
<protein>
    <submittedName>
        <fullName evidence="1">Uncharacterized protein</fullName>
    </submittedName>
</protein>
<gene>
    <name evidence="1" type="ORF">KL86APRO_12571</name>
</gene>
<proteinExistence type="predicted"/>
<evidence type="ECO:0000313" key="1">
    <source>
        <dbReference type="EMBL" id="SBW09336.1"/>
    </source>
</evidence>